<evidence type="ECO:0000313" key="2">
    <source>
        <dbReference type="Proteomes" id="UP000593572"/>
    </source>
</evidence>
<protein>
    <submittedName>
        <fullName evidence="1">Uncharacterized protein</fullName>
    </submittedName>
</protein>
<dbReference type="EMBL" id="JABEZX010303935">
    <property type="protein sequence ID" value="MBA0575881.1"/>
    <property type="molecule type" value="Genomic_DNA"/>
</dbReference>
<name>A0A7J8NFX7_9ROSI</name>
<reference evidence="1 2" key="1">
    <citation type="journal article" date="2019" name="Genome Biol. Evol.">
        <title>Insights into the evolution of the New World diploid cottons (Gossypium, subgenus Houzingenia) based on genome sequencing.</title>
        <authorList>
            <person name="Grover C.E."/>
            <person name="Arick M.A. 2nd"/>
            <person name="Thrash A."/>
            <person name="Conover J.L."/>
            <person name="Sanders W.S."/>
            <person name="Peterson D.G."/>
            <person name="Frelichowski J.E."/>
            <person name="Scheffler J.A."/>
            <person name="Scheffler B.E."/>
            <person name="Wendel J.F."/>
        </authorList>
    </citation>
    <scope>NUCLEOTIDE SEQUENCE [LARGE SCALE GENOMIC DNA]</scope>
    <source>
        <strain evidence="1">157</strain>
        <tissue evidence="1">Leaf</tissue>
    </source>
</reference>
<dbReference type="Proteomes" id="UP000593572">
    <property type="component" value="Unassembled WGS sequence"/>
</dbReference>
<sequence length="41" mass="5050">MVWLCSLKLWDMLTRRSLTYLVGLIRELHQSRYFWQKPSGH</sequence>
<accession>A0A7J8NFX7</accession>
<dbReference type="AlphaFoldDB" id="A0A7J8NFX7"/>
<comment type="caution">
    <text evidence="1">The sequence shown here is derived from an EMBL/GenBank/DDBJ whole genome shotgun (WGS) entry which is preliminary data.</text>
</comment>
<proteinExistence type="predicted"/>
<gene>
    <name evidence="1" type="ORF">Golob_027286</name>
</gene>
<organism evidence="1 2">
    <name type="scientific">Gossypium lobatum</name>
    <dbReference type="NCBI Taxonomy" id="34289"/>
    <lineage>
        <taxon>Eukaryota</taxon>
        <taxon>Viridiplantae</taxon>
        <taxon>Streptophyta</taxon>
        <taxon>Embryophyta</taxon>
        <taxon>Tracheophyta</taxon>
        <taxon>Spermatophyta</taxon>
        <taxon>Magnoliopsida</taxon>
        <taxon>eudicotyledons</taxon>
        <taxon>Gunneridae</taxon>
        <taxon>Pentapetalae</taxon>
        <taxon>rosids</taxon>
        <taxon>malvids</taxon>
        <taxon>Malvales</taxon>
        <taxon>Malvaceae</taxon>
        <taxon>Malvoideae</taxon>
        <taxon>Gossypium</taxon>
    </lineage>
</organism>
<keyword evidence="2" id="KW-1185">Reference proteome</keyword>
<evidence type="ECO:0000313" key="1">
    <source>
        <dbReference type="EMBL" id="MBA0575881.1"/>
    </source>
</evidence>